<accession>A0A8H7PST0</accession>
<keyword evidence="1" id="KW-0812">Transmembrane</keyword>
<evidence type="ECO:0000256" key="2">
    <source>
        <dbReference type="SAM" id="SignalP"/>
    </source>
</evidence>
<evidence type="ECO:0000256" key="1">
    <source>
        <dbReference type="SAM" id="Phobius"/>
    </source>
</evidence>
<dbReference type="EMBL" id="JAEPRA010000010">
    <property type="protein sequence ID" value="KAG2179523.1"/>
    <property type="molecule type" value="Genomic_DNA"/>
</dbReference>
<organism evidence="3 4">
    <name type="scientific">Umbelopsis vinacea</name>
    <dbReference type="NCBI Taxonomy" id="44442"/>
    <lineage>
        <taxon>Eukaryota</taxon>
        <taxon>Fungi</taxon>
        <taxon>Fungi incertae sedis</taxon>
        <taxon>Mucoromycota</taxon>
        <taxon>Mucoromycotina</taxon>
        <taxon>Umbelopsidomycetes</taxon>
        <taxon>Umbelopsidales</taxon>
        <taxon>Umbelopsidaceae</taxon>
        <taxon>Umbelopsis</taxon>
    </lineage>
</organism>
<feature type="transmembrane region" description="Helical" evidence="1">
    <location>
        <begin position="81"/>
        <end position="100"/>
    </location>
</feature>
<keyword evidence="2" id="KW-0732">Signal</keyword>
<feature type="chain" id="PRO_5034125508" evidence="2">
    <location>
        <begin position="25"/>
        <end position="157"/>
    </location>
</feature>
<sequence>MTGLAWSLAIYAVAVTLSAQLVTAQTPPVVPANTEYDNNGQATGTYEGLNPTASVISDGFDDSDKGANPKNASWISSNSHWVIILVLCLLVLSALIYYISKSIRGVRKKMLKGDQDGLPLQNRGGYTAPYEQHMNESIHPPPMYSYEPPKYDQAVRY</sequence>
<comment type="caution">
    <text evidence="3">The sequence shown here is derived from an EMBL/GenBank/DDBJ whole genome shotgun (WGS) entry which is preliminary data.</text>
</comment>
<protein>
    <submittedName>
        <fullName evidence="3">Uncharacterized protein</fullName>
    </submittedName>
</protein>
<evidence type="ECO:0000313" key="4">
    <source>
        <dbReference type="Proteomes" id="UP000612746"/>
    </source>
</evidence>
<evidence type="ECO:0000313" key="3">
    <source>
        <dbReference type="EMBL" id="KAG2179523.1"/>
    </source>
</evidence>
<proteinExistence type="predicted"/>
<keyword evidence="1" id="KW-1133">Transmembrane helix</keyword>
<gene>
    <name evidence="3" type="ORF">INT44_006370</name>
</gene>
<keyword evidence="1" id="KW-0472">Membrane</keyword>
<feature type="signal peptide" evidence="2">
    <location>
        <begin position="1"/>
        <end position="24"/>
    </location>
</feature>
<dbReference type="OrthoDB" id="2405199at2759"/>
<name>A0A8H7PST0_9FUNG</name>
<dbReference type="AlphaFoldDB" id="A0A8H7PST0"/>
<reference evidence="3" key="1">
    <citation type="submission" date="2020-12" db="EMBL/GenBank/DDBJ databases">
        <title>Metabolic potential, ecology and presence of endohyphal bacteria is reflected in genomic diversity of Mucoromycotina.</title>
        <authorList>
            <person name="Muszewska A."/>
            <person name="Okrasinska A."/>
            <person name="Steczkiewicz K."/>
            <person name="Drgas O."/>
            <person name="Orlowska M."/>
            <person name="Perlinska-Lenart U."/>
            <person name="Aleksandrzak-Piekarczyk T."/>
            <person name="Szatraj K."/>
            <person name="Zielenkiewicz U."/>
            <person name="Pilsyk S."/>
            <person name="Malc E."/>
            <person name="Mieczkowski P."/>
            <person name="Kruszewska J.S."/>
            <person name="Biernat P."/>
            <person name="Pawlowska J."/>
        </authorList>
    </citation>
    <scope>NUCLEOTIDE SEQUENCE</scope>
    <source>
        <strain evidence="3">WA0000051536</strain>
    </source>
</reference>
<dbReference type="Proteomes" id="UP000612746">
    <property type="component" value="Unassembled WGS sequence"/>
</dbReference>
<keyword evidence="4" id="KW-1185">Reference proteome</keyword>